<dbReference type="PROSITE" id="PS51677">
    <property type="entry name" value="NODB"/>
    <property type="match status" value="1"/>
</dbReference>
<gene>
    <name evidence="4" type="ORF">A2765_00415</name>
</gene>
<dbReference type="GO" id="GO:0016810">
    <property type="term" value="F:hydrolase activity, acting on carbon-nitrogen (but not peptide) bonds"/>
    <property type="evidence" value="ECO:0007669"/>
    <property type="project" value="InterPro"/>
</dbReference>
<evidence type="ECO:0000256" key="2">
    <source>
        <dbReference type="ARBA" id="ARBA00022729"/>
    </source>
</evidence>
<dbReference type="PANTHER" id="PTHR34216">
    <property type="match status" value="1"/>
</dbReference>
<accession>A0A1F6DBW4</accession>
<evidence type="ECO:0000313" key="4">
    <source>
        <dbReference type="EMBL" id="OGG58830.1"/>
    </source>
</evidence>
<keyword evidence="2" id="KW-0732">Signal</keyword>
<sequence>MVRALKTFLKDLFFIANRRPLGARASILSYHNIGTDRAFFTVHPAVLEKQLRYLQEKKYTVVFLSELIRRLRAGGNVEGCIALTFNDGFESVHADVLPLLRKYAMPASVFTTVEYLDTNIQTSDGFTFKTLSVSSVRELIASGLVEFFPQTQHRQPLDGVAFEQAAARVEQARKDLESVIKRSASVFAYPKGRYTHKLVEYLRTNAWDGAVTTAEGLVSGQTDPFLLPRNSIDSRTTFTQFKGKVEGTIDAYVARRAK</sequence>
<organism evidence="4 5">
    <name type="scientific">Candidatus Kaiserbacteria bacterium RIFCSPHIGHO2_01_FULL_56_24</name>
    <dbReference type="NCBI Taxonomy" id="1798487"/>
    <lineage>
        <taxon>Bacteria</taxon>
        <taxon>Candidatus Kaiseribacteriota</taxon>
    </lineage>
</organism>
<feature type="domain" description="NodB homology" evidence="3">
    <location>
        <begin position="79"/>
        <end position="258"/>
    </location>
</feature>
<dbReference type="CDD" id="cd10918">
    <property type="entry name" value="CE4_NodB_like_5s_6s"/>
    <property type="match status" value="1"/>
</dbReference>
<dbReference type="PANTHER" id="PTHR34216:SF3">
    <property type="entry name" value="POLY-BETA-1,6-N-ACETYL-D-GLUCOSAMINE N-DEACETYLASE"/>
    <property type="match status" value="1"/>
</dbReference>
<dbReference type="GO" id="GO:0005975">
    <property type="term" value="P:carbohydrate metabolic process"/>
    <property type="evidence" value="ECO:0007669"/>
    <property type="project" value="InterPro"/>
</dbReference>
<comment type="subcellular location">
    <subcellularLocation>
        <location evidence="1">Secreted</location>
    </subcellularLocation>
</comment>
<evidence type="ECO:0000259" key="3">
    <source>
        <dbReference type="PROSITE" id="PS51677"/>
    </source>
</evidence>
<dbReference type="SUPFAM" id="SSF88713">
    <property type="entry name" value="Glycoside hydrolase/deacetylase"/>
    <property type="match status" value="1"/>
</dbReference>
<proteinExistence type="predicted"/>
<comment type="caution">
    <text evidence="4">The sequence shown here is derived from an EMBL/GenBank/DDBJ whole genome shotgun (WGS) entry which is preliminary data.</text>
</comment>
<evidence type="ECO:0000313" key="5">
    <source>
        <dbReference type="Proteomes" id="UP000176377"/>
    </source>
</evidence>
<reference evidence="4 5" key="1">
    <citation type="journal article" date="2016" name="Nat. Commun.">
        <title>Thousands of microbial genomes shed light on interconnected biogeochemical processes in an aquifer system.</title>
        <authorList>
            <person name="Anantharaman K."/>
            <person name="Brown C.T."/>
            <person name="Hug L.A."/>
            <person name="Sharon I."/>
            <person name="Castelle C.J."/>
            <person name="Probst A.J."/>
            <person name="Thomas B.C."/>
            <person name="Singh A."/>
            <person name="Wilkins M.J."/>
            <person name="Karaoz U."/>
            <person name="Brodie E.L."/>
            <person name="Williams K.H."/>
            <person name="Hubbard S.S."/>
            <person name="Banfield J.F."/>
        </authorList>
    </citation>
    <scope>NUCLEOTIDE SEQUENCE [LARGE SCALE GENOMIC DNA]</scope>
</reference>
<name>A0A1F6DBW4_9BACT</name>
<dbReference type="InterPro" id="IPR002509">
    <property type="entry name" value="NODB_dom"/>
</dbReference>
<dbReference type="Pfam" id="PF01522">
    <property type="entry name" value="Polysacc_deac_1"/>
    <property type="match status" value="1"/>
</dbReference>
<dbReference type="GO" id="GO:0005576">
    <property type="term" value="C:extracellular region"/>
    <property type="evidence" value="ECO:0007669"/>
    <property type="project" value="UniProtKB-SubCell"/>
</dbReference>
<dbReference type="Gene3D" id="3.20.20.370">
    <property type="entry name" value="Glycoside hydrolase/deacetylase"/>
    <property type="match status" value="1"/>
</dbReference>
<protein>
    <recommendedName>
        <fullName evidence="3">NodB homology domain-containing protein</fullName>
    </recommendedName>
</protein>
<evidence type="ECO:0000256" key="1">
    <source>
        <dbReference type="ARBA" id="ARBA00004613"/>
    </source>
</evidence>
<dbReference type="InterPro" id="IPR051398">
    <property type="entry name" value="Polysacch_Deacetylase"/>
</dbReference>
<dbReference type="Proteomes" id="UP000176377">
    <property type="component" value="Unassembled WGS sequence"/>
</dbReference>
<dbReference type="AlphaFoldDB" id="A0A1F6DBW4"/>
<dbReference type="InterPro" id="IPR011330">
    <property type="entry name" value="Glyco_hydro/deAcase_b/a-brl"/>
</dbReference>
<dbReference type="EMBL" id="MFLA01000026">
    <property type="protein sequence ID" value="OGG58830.1"/>
    <property type="molecule type" value="Genomic_DNA"/>
</dbReference>